<dbReference type="STRING" id="294935.ATN88_11345"/>
<keyword evidence="1" id="KW-0732">Signal</keyword>
<sequence length="289" mass="32081">MKKLLLPLFSLLFAANVIAEPTVWQAQRGELNFVLMGSVHMGKPSFYPLPQEITDAFSDSEGLIVEADLFNDTQFTVPAGEASKTFLNAQEQVTLNNIAKDVSLPPIALQNMPPWQAAMAIQQAQTQQLGLEPQLGIDVHFLTLAQQKNIPIIALETVQEQLDFISSMRDDGLPLLLDTLNHWEESQEIMPCMIDAWEAGDSHALTDVVDEMMEESGELEEVIITDRNRRWAETLSNTEHFSQGVYTVVVGALHLYGNEGLLDLLEDDGFTVKALNEGQKVSCNMSLPN</sequence>
<evidence type="ECO:0000313" key="2">
    <source>
        <dbReference type="EMBL" id="KXF79861.1"/>
    </source>
</evidence>
<dbReference type="InterPro" id="IPR047111">
    <property type="entry name" value="YbaP-like"/>
</dbReference>
<gene>
    <name evidence="2" type="ORF">ATN88_11345</name>
</gene>
<evidence type="ECO:0000256" key="1">
    <source>
        <dbReference type="SAM" id="SignalP"/>
    </source>
</evidence>
<dbReference type="Proteomes" id="UP000070529">
    <property type="component" value="Unassembled WGS sequence"/>
</dbReference>
<comment type="caution">
    <text evidence="2">The sequence shown here is derived from an EMBL/GenBank/DDBJ whole genome shotgun (WGS) entry which is preliminary data.</text>
</comment>
<evidence type="ECO:0000313" key="3">
    <source>
        <dbReference type="Proteomes" id="UP000070529"/>
    </source>
</evidence>
<proteinExistence type="predicted"/>
<name>A0A135I353_9GAMM</name>
<dbReference type="AlphaFoldDB" id="A0A135I353"/>
<dbReference type="RefSeq" id="WP_067419805.1">
    <property type="nucleotide sequence ID" value="NZ_LNTY01000059.1"/>
</dbReference>
<dbReference type="Pfam" id="PF01963">
    <property type="entry name" value="TraB_PrgY_gumN"/>
    <property type="match status" value="1"/>
</dbReference>
<evidence type="ECO:0008006" key="4">
    <source>
        <dbReference type="Google" id="ProtNLM"/>
    </source>
</evidence>
<dbReference type="OrthoDB" id="357294at2"/>
<dbReference type="PANTHER" id="PTHR40590:SF1">
    <property type="entry name" value="CYTOPLASMIC PROTEIN"/>
    <property type="match status" value="1"/>
</dbReference>
<protein>
    <recommendedName>
        <fullName evidence="4">Polysaccharide biosynthesis protein GumN</fullName>
    </recommendedName>
</protein>
<dbReference type="EMBL" id="LNTY01000059">
    <property type="protein sequence ID" value="KXF79861.1"/>
    <property type="molecule type" value="Genomic_DNA"/>
</dbReference>
<dbReference type="PANTHER" id="PTHR40590">
    <property type="entry name" value="CYTOPLASMIC PROTEIN-RELATED"/>
    <property type="match status" value="1"/>
</dbReference>
<keyword evidence="3" id="KW-1185">Reference proteome</keyword>
<dbReference type="CDD" id="cd14789">
    <property type="entry name" value="Tiki"/>
    <property type="match status" value="1"/>
</dbReference>
<feature type="chain" id="PRO_5007465581" description="Polysaccharide biosynthesis protein GumN" evidence="1">
    <location>
        <begin position="20"/>
        <end position="289"/>
    </location>
</feature>
<feature type="signal peptide" evidence="1">
    <location>
        <begin position="1"/>
        <end position="19"/>
    </location>
</feature>
<reference evidence="2 3" key="1">
    <citation type="submission" date="2015-11" db="EMBL/GenBank/DDBJ databases">
        <title>Genomic Taxonomy of the Vibrionaceae.</title>
        <authorList>
            <person name="Gomez-Gil B."/>
            <person name="Enciso-Ibarra J."/>
        </authorList>
    </citation>
    <scope>NUCLEOTIDE SEQUENCE [LARGE SCALE GENOMIC DNA]</scope>
    <source>
        <strain evidence="2 3">CAIM 912</strain>
    </source>
</reference>
<organism evidence="2 3">
    <name type="scientific">Enterovibrio coralii</name>
    <dbReference type="NCBI Taxonomy" id="294935"/>
    <lineage>
        <taxon>Bacteria</taxon>
        <taxon>Pseudomonadati</taxon>
        <taxon>Pseudomonadota</taxon>
        <taxon>Gammaproteobacteria</taxon>
        <taxon>Vibrionales</taxon>
        <taxon>Vibrionaceae</taxon>
        <taxon>Enterovibrio</taxon>
    </lineage>
</organism>
<accession>A0A135I353</accession>
<dbReference type="InterPro" id="IPR002816">
    <property type="entry name" value="TraB/PrgY/GumN_fam"/>
</dbReference>